<evidence type="ECO:0000256" key="1">
    <source>
        <dbReference type="SAM" id="Coils"/>
    </source>
</evidence>
<evidence type="ECO:0000313" key="3">
    <source>
        <dbReference type="Proteomes" id="UP001302222"/>
    </source>
</evidence>
<feature type="coiled-coil region" evidence="1">
    <location>
        <begin position="108"/>
        <end position="142"/>
    </location>
</feature>
<dbReference type="RefSeq" id="WP_323257633.1">
    <property type="nucleotide sequence ID" value="NZ_JAYGIM010000005.1"/>
</dbReference>
<keyword evidence="3" id="KW-1185">Reference proteome</keyword>
<dbReference type="Proteomes" id="UP001302222">
    <property type="component" value="Unassembled WGS sequence"/>
</dbReference>
<evidence type="ECO:0000313" key="2">
    <source>
        <dbReference type="EMBL" id="MEA5426457.1"/>
    </source>
</evidence>
<dbReference type="PROSITE" id="PS51257">
    <property type="entry name" value="PROKAR_LIPOPROTEIN"/>
    <property type="match status" value="1"/>
</dbReference>
<gene>
    <name evidence="2" type="ORF">VB798_07745</name>
</gene>
<protein>
    <submittedName>
        <fullName evidence="2">Uncharacterized protein</fullName>
    </submittedName>
</protein>
<accession>A0ABU5SGN8</accession>
<dbReference type="EMBL" id="JAYGIM010000005">
    <property type="protein sequence ID" value="MEA5426457.1"/>
    <property type="molecule type" value="Genomic_DNA"/>
</dbReference>
<sequence>MKAVFISILFIIIISFTMQSCVSSKKYNSQIFEKNRLYENFKRSQIEVRDLRAKNLAITEEYLNQDEKRKSELKAVNEIRNAYKQDSLRIKRLLSDAENKVKEFMYFKMEMRAKSASYENQISELNINIQKQNRTISLLSKKLIKERRHKRELINLYERKIKNK</sequence>
<organism evidence="2 3">
    <name type="scientific">Arcicella lustrica</name>
    <dbReference type="NCBI Taxonomy" id="2984196"/>
    <lineage>
        <taxon>Bacteria</taxon>
        <taxon>Pseudomonadati</taxon>
        <taxon>Bacteroidota</taxon>
        <taxon>Cytophagia</taxon>
        <taxon>Cytophagales</taxon>
        <taxon>Flectobacillaceae</taxon>
        <taxon>Arcicella</taxon>
    </lineage>
</organism>
<comment type="caution">
    <text evidence="2">The sequence shown here is derived from an EMBL/GenBank/DDBJ whole genome shotgun (WGS) entry which is preliminary data.</text>
</comment>
<proteinExistence type="predicted"/>
<reference evidence="2 3" key="1">
    <citation type="submission" date="2023-12" db="EMBL/GenBank/DDBJ databases">
        <title>Novel species of the genus Arcicella isolated from rivers.</title>
        <authorList>
            <person name="Lu H."/>
        </authorList>
    </citation>
    <scope>NUCLEOTIDE SEQUENCE [LARGE SCALE GENOMIC DNA]</scope>
    <source>
        <strain evidence="2 3">DC25W</strain>
    </source>
</reference>
<name>A0ABU5SGN8_9BACT</name>
<keyword evidence="1" id="KW-0175">Coiled coil</keyword>